<dbReference type="EMBL" id="JBGMDY010000002">
    <property type="protein sequence ID" value="KAL2343614.1"/>
    <property type="molecule type" value="Genomic_DNA"/>
</dbReference>
<feature type="domain" description="VQ" evidence="1">
    <location>
        <begin position="87"/>
        <end position="109"/>
    </location>
</feature>
<sequence length="229" mass="25443">MINNVTATADQCMQFYQQPPLMDGMAMDSVVEGFMDATMLSSESMLSPRNSHNTTIASGHQLLTPKSGEILKPIRRRSRASKRTPSTLLKANTSNFRALVQQFTGCPTTTAMSFAIHKGPITLNFKQGGKQQIQHHTKLAKPMPPFGSISSNNQVHQDSVPLPCHKQPEQVPKQQLMQEQQSNSCLPSSGNSYRPISCMDDGFLFENNDFIMQELTVNAIYNDIHGLFL</sequence>
<keyword evidence="3" id="KW-1185">Reference proteome</keyword>
<organism evidence="2 3">
    <name type="scientific">Flemingia macrophylla</name>
    <dbReference type="NCBI Taxonomy" id="520843"/>
    <lineage>
        <taxon>Eukaryota</taxon>
        <taxon>Viridiplantae</taxon>
        <taxon>Streptophyta</taxon>
        <taxon>Embryophyta</taxon>
        <taxon>Tracheophyta</taxon>
        <taxon>Spermatophyta</taxon>
        <taxon>Magnoliopsida</taxon>
        <taxon>eudicotyledons</taxon>
        <taxon>Gunneridae</taxon>
        <taxon>Pentapetalae</taxon>
        <taxon>rosids</taxon>
        <taxon>fabids</taxon>
        <taxon>Fabales</taxon>
        <taxon>Fabaceae</taxon>
        <taxon>Papilionoideae</taxon>
        <taxon>50 kb inversion clade</taxon>
        <taxon>NPAAA clade</taxon>
        <taxon>indigoferoid/millettioid clade</taxon>
        <taxon>Phaseoleae</taxon>
        <taxon>Flemingia</taxon>
    </lineage>
</organism>
<gene>
    <name evidence="2" type="ORF">Fmac_004899</name>
</gene>
<comment type="caution">
    <text evidence="2">The sequence shown here is derived from an EMBL/GenBank/DDBJ whole genome shotgun (WGS) entry which is preliminary data.</text>
</comment>
<dbReference type="PANTHER" id="PTHR33179">
    <property type="entry name" value="VQ MOTIF-CONTAINING PROTEIN"/>
    <property type="match status" value="1"/>
</dbReference>
<protein>
    <recommendedName>
        <fullName evidence="1">VQ domain-containing protein</fullName>
    </recommendedName>
</protein>
<evidence type="ECO:0000313" key="2">
    <source>
        <dbReference type="EMBL" id="KAL2343614.1"/>
    </source>
</evidence>
<dbReference type="InterPro" id="IPR039609">
    <property type="entry name" value="VQ_15/22"/>
</dbReference>
<name>A0ABD1N681_9FABA</name>
<evidence type="ECO:0000313" key="3">
    <source>
        <dbReference type="Proteomes" id="UP001603857"/>
    </source>
</evidence>
<dbReference type="Proteomes" id="UP001603857">
    <property type="component" value="Unassembled WGS sequence"/>
</dbReference>
<dbReference type="InterPro" id="IPR008889">
    <property type="entry name" value="VQ"/>
</dbReference>
<evidence type="ECO:0000259" key="1">
    <source>
        <dbReference type="Pfam" id="PF05678"/>
    </source>
</evidence>
<proteinExistence type="predicted"/>
<dbReference type="Pfam" id="PF05678">
    <property type="entry name" value="VQ"/>
    <property type="match status" value="1"/>
</dbReference>
<accession>A0ABD1N681</accession>
<reference evidence="2 3" key="1">
    <citation type="submission" date="2024-08" db="EMBL/GenBank/DDBJ databases">
        <title>Insights into the chromosomal genome structure of Flemingia macrophylla.</title>
        <authorList>
            <person name="Ding Y."/>
            <person name="Zhao Y."/>
            <person name="Bi W."/>
            <person name="Wu M."/>
            <person name="Zhao G."/>
            <person name="Gong Y."/>
            <person name="Li W."/>
            <person name="Zhang P."/>
        </authorList>
    </citation>
    <scope>NUCLEOTIDE SEQUENCE [LARGE SCALE GENOMIC DNA]</scope>
    <source>
        <strain evidence="2">DYQJB</strain>
        <tissue evidence="2">Leaf</tissue>
    </source>
</reference>
<dbReference type="AlphaFoldDB" id="A0ABD1N681"/>
<dbReference type="PANTHER" id="PTHR33179:SF39">
    <property type="entry name" value="VQ MOTIF PROTEIN"/>
    <property type="match status" value="1"/>
</dbReference>